<reference evidence="2" key="1">
    <citation type="journal article" date="2014" name="Nat. Commun.">
        <title>The tobacco genome sequence and its comparison with those of tomato and potato.</title>
        <authorList>
            <person name="Sierro N."/>
            <person name="Battey J.N."/>
            <person name="Ouadi S."/>
            <person name="Bakaher N."/>
            <person name="Bovet L."/>
            <person name="Willig A."/>
            <person name="Goepfert S."/>
            <person name="Peitsch M.C."/>
            <person name="Ivanov N.V."/>
        </authorList>
    </citation>
    <scope>NUCLEOTIDE SEQUENCE [LARGE SCALE GENOMIC DNA]</scope>
</reference>
<name>A0A1S4ACI6_TOBAC</name>
<evidence type="ECO:0000313" key="3">
    <source>
        <dbReference type="RefSeq" id="XP_016474367.1"/>
    </source>
</evidence>
<reference evidence="3" key="2">
    <citation type="submission" date="2025-08" db="UniProtKB">
        <authorList>
            <consortium name="RefSeq"/>
        </authorList>
    </citation>
    <scope>IDENTIFICATION</scope>
    <source>
        <tissue evidence="3">Leaf</tissue>
    </source>
</reference>
<dbReference type="GeneID" id="107796142"/>
<evidence type="ECO:0000313" key="2">
    <source>
        <dbReference type="Proteomes" id="UP000790787"/>
    </source>
</evidence>
<dbReference type="PANTHER" id="PTHR47592:SF27">
    <property type="entry name" value="OS08G0421700 PROTEIN"/>
    <property type="match status" value="1"/>
</dbReference>
<dbReference type="AlphaFoldDB" id="A0A1S4ACI6"/>
<evidence type="ECO:0000256" key="1">
    <source>
        <dbReference type="SAM" id="MobiDB-lite"/>
    </source>
</evidence>
<dbReference type="PaxDb" id="4097-A0A1S4ACI6"/>
<sequence>MATASSSRTMYAPAMTPTEKAGNFFGVDFKRWQQKIFFYLTTFSFQRFISEDVPVLGEKNPDNERVMETSKELWNALEKKYNTEDTGPKKFFAAKFLDFKMVFNKSVITQVQEMQVIVHDLLAEGMIINEAFKVAEFIEKLPPMWKDFKNYLKHKRKKMTLEDLIIRLRIGGENKATEKKSCGNSTIMGANIVEEASTNKKRKKPSGPKNYPSKKKFKGNCHNYGKVGHTAANCRALKKDKKKSQANMIEKNEEIDDLCAMVSECNLVRNPIEWWIDSGVTRHVYANKELFTSYALAGPDETSFMANSATTKIERRGK</sequence>
<accession>A0A1S4ACI6</accession>
<proteinExistence type="predicted"/>
<dbReference type="OrthoDB" id="1305155at2759"/>
<dbReference type="PANTHER" id="PTHR47592">
    <property type="entry name" value="PBF68 PROTEIN"/>
    <property type="match status" value="1"/>
</dbReference>
<dbReference type="KEGG" id="nta:107796142"/>
<keyword evidence="2" id="KW-1185">Reference proteome</keyword>
<dbReference type="Pfam" id="PF14223">
    <property type="entry name" value="Retrotran_gag_2"/>
    <property type="match status" value="1"/>
</dbReference>
<feature type="compositionally biased region" description="Basic residues" evidence="1">
    <location>
        <begin position="199"/>
        <end position="216"/>
    </location>
</feature>
<dbReference type="OMA" id="GMMISES"/>
<dbReference type="RefSeq" id="XP_016474367.1">
    <property type="nucleotide sequence ID" value="XM_016618881.1"/>
</dbReference>
<organism evidence="2 3">
    <name type="scientific">Nicotiana tabacum</name>
    <name type="common">Common tobacco</name>
    <dbReference type="NCBI Taxonomy" id="4097"/>
    <lineage>
        <taxon>Eukaryota</taxon>
        <taxon>Viridiplantae</taxon>
        <taxon>Streptophyta</taxon>
        <taxon>Embryophyta</taxon>
        <taxon>Tracheophyta</taxon>
        <taxon>Spermatophyta</taxon>
        <taxon>Magnoliopsida</taxon>
        <taxon>eudicotyledons</taxon>
        <taxon>Gunneridae</taxon>
        <taxon>Pentapetalae</taxon>
        <taxon>asterids</taxon>
        <taxon>lamiids</taxon>
        <taxon>Solanales</taxon>
        <taxon>Solanaceae</taxon>
        <taxon>Nicotianoideae</taxon>
        <taxon>Nicotianeae</taxon>
        <taxon>Nicotiana</taxon>
    </lineage>
</organism>
<protein>
    <submittedName>
        <fullName evidence="3">Uncharacterized protein LOC107796142</fullName>
    </submittedName>
</protein>
<feature type="region of interest" description="Disordered" evidence="1">
    <location>
        <begin position="195"/>
        <end position="216"/>
    </location>
</feature>
<gene>
    <name evidence="3" type="primary">LOC107796142</name>
</gene>
<dbReference type="Proteomes" id="UP000790787">
    <property type="component" value="Chromosome 15"/>
</dbReference>